<comment type="caution">
    <text evidence="4">The sequence shown here is derived from an EMBL/GenBank/DDBJ whole genome shotgun (WGS) entry which is preliminary data.</text>
</comment>
<evidence type="ECO:0000313" key="5">
    <source>
        <dbReference type="Proteomes" id="UP000786183"/>
    </source>
</evidence>
<keyword evidence="1" id="KW-0547">Nucleotide-binding</keyword>
<dbReference type="RefSeq" id="WP_172230748.1">
    <property type="nucleotide sequence ID" value="NZ_CP035946.1"/>
</dbReference>
<feature type="short sequence motif" description="Histidine triad motif" evidence="2">
    <location>
        <begin position="109"/>
        <end position="113"/>
    </location>
</feature>
<gene>
    <name evidence="4" type="ORF">AVCANL283_01925</name>
</gene>
<dbReference type="PANTHER" id="PTHR42997:SF1">
    <property type="entry name" value="AP-4-A PHOSPHORYLASE"/>
    <property type="match status" value="1"/>
</dbReference>
<dbReference type="Pfam" id="PF01230">
    <property type="entry name" value="HIT"/>
    <property type="match status" value="1"/>
</dbReference>
<dbReference type="InterPro" id="IPR011146">
    <property type="entry name" value="HIT-like"/>
</dbReference>
<evidence type="ECO:0000259" key="3">
    <source>
        <dbReference type="PROSITE" id="PS51084"/>
    </source>
</evidence>
<dbReference type="InterPro" id="IPR039383">
    <property type="entry name" value="FHIT"/>
</dbReference>
<organism evidence="4 5">
    <name type="scientific">Campylobacter canadensis</name>
    <dbReference type="NCBI Taxonomy" id="449520"/>
    <lineage>
        <taxon>Bacteria</taxon>
        <taxon>Pseudomonadati</taxon>
        <taxon>Campylobacterota</taxon>
        <taxon>Epsilonproteobacteria</taxon>
        <taxon>Campylobacterales</taxon>
        <taxon>Campylobacteraceae</taxon>
        <taxon>Campylobacter</taxon>
    </lineage>
</organism>
<dbReference type="InterPro" id="IPR052908">
    <property type="entry name" value="AP-4-A_phosphorylase"/>
</dbReference>
<proteinExistence type="predicted"/>
<accession>A0ABS7WRB9</accession>
<dbReference type="Proteomes" id="UP000786183">
    <property type="component" value="Unassembled WGS sequence"/>
</dbReference>
<dbReference type="PROSITE" id="PS51084">
    <property type="entry name" value="HIT_2"/>
    <property type="match status" value="1"/>
</dbReference>
<evidence type="ECO:0000256" key="2">
    <source>
        <dbReference type="PROSITE-ProRule" id="PRU00464"/>
    </source>
</evidence>
<name>A0ABS7WRB9_9BACT</name>
<dbReference type="Gene3D" id="3.30.428.10">
    <property type="entry name" value="HIT-like"/>
    <property type="match status" value="1"/>
</dbReference>
<sequence length="152" mass="17475">MKYLNAPWRKKYHESKQTSCPFCNENDLLVKEGSFSKIILNKYPYSPAHFLIIPKEHKKFLNELSKECLIEMWEFTALCEDFLLNIIKAQGVNVGINLGAAAGAGIQEHLHIHALARWHRDTNFITTIAKTRVLSDDSGDILQKAREYLCKK</sequence>
<evidence type="ECO:0000313" key="4">
    <source>
        <dbReference type="EMBL" id="MBZ7986877.1"/>
    </source>
</evidence>
<evidence type="ECO:0000256" key="1">
    <source>
        <dbReference type="ARBA" id="ARBA00022741"/>
    </source>
</evidence>
<reference evidence="4 5" key="1">
    <citation type="submission" date="2020-07" db="EMBL/GenBank/DDBJ databases">
        <title>Transfer of Campylobacter canadensis to the novel genus Avispirillum gen. nov., that also includes two novel species recovered from migratory waterfowl: Avispirillum anseris sp. nov. and Avispirillum brantae sp. nov.</title>
        <authorList>
            <person name="Miller W.G."/>
            <person name="Chapman M.H."/>
            <person name="Yee E."/>
            <person name="Inglis G.D."/>
        </authorList>
    </citation>
    <scope>NUCLEOTIDE SEQUENCE [LARGE SCALE GENOMIC DNA]</scope>
    <source>
        <strain evidence="4 5">L283</strain>
    </source>
</reference>
<dbReference type="SUPFAM" id="SSF54197">
    <property type="entry name" value="HIT-like"/>
    <property type="match status" value="1"/>
</dbReference>
<dbReference type="PANTHER" id="PTHR42997">
    <property type="entry name" value="HIT FAMILY HYDROLASE"/>
    <property type="match status" value="1"/>
</dbReference>
<protein>
    <submittedName>
        <fullName evidence="4">HIT domain-containing protein</fullName>
    </submittedName>
</protein>
<keyword evidence="5" id="KW-1185">Reference proteome</keyword>
<dbReference type="CDD" id="cd01275">
    <property type="entry name" value="FHIT"/>
    <property type="match status" value="1"/>
</dbReference>
<dbReference type="EMBL" id="JACGBB010000003">
    <property type="protein sequence ID" value="MBZ7986877.1"/>
    <property type="molecule type" value="Genomic_DNA"/>
</dbReference>
<dbReference type="InterPro" id="IPR036265">
    <property type="entry name" value="HIT-like_sf"/>
</dbReference>
<feature type="domain" description="HIT" evidence="3">
    <location>
        <begin position="17"/>
        <end position="124"/>
    </location>
</feature>